<reference evidence="1 2" key="1">
    <citation type="journal article" date="2023" name="Sci. Data">
        <title>Genome assembly of the Korean intertidal mud-creeper Batillaria attramentaria.</title>
        <authorList>
            <person name="Patra A.K."/>
            <person name="Ho P.T."/>
            <person name="Jun S."/>
            <person name="Lee S.J."/>
            <person name="Kim Y."/>
            <person name="Won Y.J."/>
        </authorList>
    </citation>
    <scope>NUCLEOTIDE SEQUENCE [LARGE SCALE GENOMIC DNA]</scope>
    <source>
        <strain evidence="1">Wonlab-2016</strain>
    </source>
</reference>
<gene>
    <name evidence="1" type="ORF">BaRGS_00001043</name>
</gene>
<sequence>MGTCCITDTVFIIRVYTVMYAEPVSLLWADMIGMCLTLLSSPLEDHQSGHVDETHAVQL</sequence>
<dbReference type="AlphaFoldDB" id="A0ABD0M9B4"/>
<evidence type="ECO:0000313" key="2">
    <source>
        <dbReference type="Proteomes" id="UP001519460"/>
    </source>
</evidence>
<evidence type="ECO:0000313" key="1">
    <source>
        <dbReference type="EMBL" id="KAK7508078.1"/>
    </source>
</evidence>
<protein>
    <submittedName>
        <fullName evidence="1">Uncharacterized protein</fullName>
    </submittedName>
</protein>
<dbReference type="Proteomes" id="UP001519460">
    <property type="component" value="Unassembled WGS sequence"/>
</dbReference>
<keyword evidence="2" id="KW-1185">Reference proteome</keyword>
<comment type="caution">
    <text evidence="1">The sequence shown here is derived from an EMBL/GenBank/DDBJ whole genome shotgun (WGS) entry which is preliminary data.</text>
</comment>
<name>A0ABD0M9B4_9CAEN</name>
<dbReference type="EMBL" id="JACVVK020000003">
    <property type="protein sequence ID" value="KAK7508078.1"/>
    <property type="molecule type" value="Genomic_DNA"/>
</dbReference>
<feature type="non-terminal residue" evidence="1">
    <location>
        <position position="59"/>
    </location>
</feature>
<proteinExistence type="predicted"/>
<accession>A0ABD0M9B4</accession>
<organism evidence="1 2">
    <name type="scientific">Batillaria attramentaria</name>
    <dbReference type="NCBI Taxonomy" id="370345"/>
    <lineage>
        <taxon>Eukaryota</taxon>
        <taxon>Metazoa</taxon>
        <taxon>Spiralia</taxon>
        <taxon>Lophotrochozoa</taxon>
        <taxon>Mollusca</taxon>
        <taxon>Gastropoda</taxon>
        <taxon>Caenogastropoda</taxon>
        <taxon>Sorbeoconcha</taxon>
        <taxon>Cerithioidea</taxon>
        <taxon>Batillariidae</taxon>
        <taxon>Batillaria</taxon>
    </lineage>
</organism>